<dbReference type="EMBL" id="BQKI01000013">
    <property type="protein sequence ID" value="GJN07341.1"/>
    <property type="molecule type" value="Genomic_DNA"/>
</dbReference>
<dbReference type="Proteomes" id="UP001054889">
    <property type="component" value="Unassembled WGS sequence"/>
</dbReference>
<dbReference type="AlphaFoldDB" id="A0AAV5DAM8"/>
<gene>
    <name evidence="2" type="primary">ga25165</name>
    <name evidence="2" type="ORF">PR202_ga25165</name>
</gene>
<feature type="domain" description="DUF1618" evidence="1">
    <location>
        <begin position="92"/>
        <end position="202"/>
    </location>
</feature>
<evidence type="ECO:0000259" key="1">
    <source>
        <dbReference type="Pfam" id="PF07762"/>
    </source>
</evidence>
<reference evidence="2" key="1">
    <citation type="journal article" date="2018" name="DNA Res.">
        <title>Multiple hybrid de novo genome assembly of finger millet, an orphan allotetraploid crop.</title>
        <authorList>
            <person name="Hatakeyama M."/>
            <person name="Aluri S."/>
            <person name="Balachadran M.T."/>
            <person name="Sivarajan S.R."/>
            <person name="Patrignani A."/>
            <person name="Gruter S."/>
            <person name="Poveda L."/>
            <person name="Shimizu-Inatsugi R."/>
            <person name="Baeten J."/>
            <person name="Francoijs K.J."/>
            <person name="Nataraja K.N."/>
            <person name="Reddy Y.A.N."/>
            <person name="Phadnis S."/>
            <person name="Ravikumar R.L."/>
            <person name="Schlapbach R."/>
            <person name="Sreeman S.M."/>
            <person name="Shimizu K.K."/>
        </authorList>
    </citation>
    <scope>NUCLEOTIDE SEQUENCE</scope>
</reference>
<dbReference type="PANTHER" id="PTHR33074:SF124">
    <property type="entry name" value="DUF1618 DOMAIN-CONTAINING PROTEIN"/>
    <property type="match status" value="1"/>
</dbReference>
<keyword evidence="3" id="KW-1185">Reference proteome</keyword>
<dbReference type="InterPro" id="IPR011676">
    <property type="entry name" value="DUF1618"/>
</dbReference>
<sequence>MLIMVALEQGFEKSRDYLVYNAGNAVQPPSLSLLPPCYRYLVSDSTGMLLRHGEDELVVARLEIVTPNDKTPKEHHVADKCVIPVGDDMLCWVWTHQGLILCNVFDENNLVLRYVPLPKDDATSCGTGISSSGNVCVTSQCKHSKNCFIIKTWKLRMDSMTWVLDGIMDSSEMWALHTYDKSLPRVRPEYPVVSMDDPHIICFMLQHEKEWWLIMLHKRSKMLRSVCRSYPTVDESKKTYPGVLLLHSKVSYYLNNSYPDDSSISQIDVQPPPLAIVDEQQTSDDHPTPNLLVARRLLDLLCMHQRFLRHFKTYLAMACRMTLR</sequence>
<name>A0AAV5DAM8_ELECO</name>
<reference evidence="2" key="2">
    <citation type="submission" date="2021-12" db="EMBL/GenBank/DDBJ databases">
        <title>Resequencing data analysis of finger millet.</title>
        <authorList>
            <person name="Hatakeyama M."/>
            <person name="Aluri S."/>
            <person name="Balachadran M.T."/>
            <person name="Sivarajan S.R."/>
            <person name="Poveda L."/>
            <person name="Shimizu-Inatsugi R."/>
            <person name="Schlapbach R."/>
            <person name="Sreeman S.M."/>
            <person name="Shimizu K.K."/>
        </authorList>
    </citation>
    <scope>NUCLEOTIDE SEQUENCE</scope>
</reference>
<dbReference type="PANTHER" id="PTHR33074">
    <property type="entry name" value="EXPRESSED PROTEIN-RELATED"/>
    <property type="match status" value="1"/>
</dbReference>
<protein>
    <recommendedName>
        <fullName evidence="1">DUF1618 domain-containing protein</fullName>
    </recommendedName>
</protein>
<organism evidence="2 3">
    <name type="scientific">Eleusine coracana subsp. coracana</name>
    <dbReference type="NCBI Taxonomy" id="191504"/>
    <lineage>
        <taxon>Eukaryota</taxon>
        <taxon>Viridiplantae</taxon>
        <taxon>Streptophyta</taxon>
        <taxon>Embryophyta</taxon>
        <taxon>Tracheophyta</taxon>
        <taxon>Spermatophyta</taxon>
        <taxon>Magnoliopsida</taxon>
        <taxon>Liliopsida</taxon>
        <taxon>Poales</taxon>
        <taxon>Poaceae</taxon>
        <taxon>PACMAD clade</taxon>
        <taxon>Chloridoideae</taxon>
        <taxon>Cynodonteae</taxon>
        <taxon>Eleusininae</taxon>
        <taxon>Eleusine</taxon>
    </lineage>
</organism>
<proteinExistence type="predicted"/>
<accession>A0AAV5DAM8</accession>
<evidence type="ECO:0000313" key="3">
    <source>
        <dbReference type="Proteomes" id="UP001054889"/>
    </source>
</evidence>
<comment type="caution">
    <text evidence="2">The sequence shown here is derived from an EMBL/GenBank/DDBJ whole genome shotgun (WGS) entry which is preliminary data.</text>
</comment>
<dbReference type="Pfam" id="PF07762">
    <property type="entry name" value="DUF1618"/>
    <property type="match status" value="1"/>
</dbReference>
<evidence type="ECO:0000313" key="2">
    <source>
        <dbReference type="EMBL" id="GJN07341.1"/>
    </source>
</evidence>